<sequence length="229" mass="26480">MPLFWGDWTVRWALCSLWQRDQEDAGILSTLRRWLGTGKRWFNRRVEFKIGIMMQQPVVRDSSRSDDRCHFVRTQTHRAGLPFSLKEFEKRSQQGNFLYELFVDGNPVSYGWVAGPGAQVGILHELNMRVPEHALYIWDCATPEEHRGKGYFQTLLRSMMQSQGVETNVALVAVDSNNTASKAALKKVGFQPLFTYWSFRVFGRVVLSLALKDGRLTWAQPQFDQLQFS</sequence>
<accession>A0ABT8W2C1</accession>
<dbReference type="Proteomes" id="UP001168640">
    <property type="component" value="Unassembled WGS sequence"/>
</dbReference>
<keyword evidence="2" id="KW-0808">Transferase</keyword>
<dbReference type="GO" id="GO:0016746">
    <property type="term" value="F:acyltransferase activity"/>
    <property type="evidence" value="ECO:0007669"/>
    <property type="project" value="UniProtKB-KW"/>
</dbReference>
<dbReference type="EC" id="2.3.1.-" evidence="2"/>
<dbReference type="SUPFAM" id="SSF55729">
    <property type="entry name" value="Acyl-CoA N-acyltransferases (Nat)"/>
    <property type="match status" value="1"/>
</dbReference>
<dbReference type="EMBL" id="JAUMIS010000002">
    <property type="protein sequence ID" value="MDO3722398.1"/>
    <property type="molecule type" value="Genomic_DNA"/>
</dbReference>
<keyword evidence="2" id="KW-0012">Acyltransferase</keyword>
<reference evidence="2" key="1">
    <citation type="submission" date="2023-07" db="EMBL/GenBank/DDBJ databases">
        <title>Marinobacter sp. chi1 genome sequencing and assembly.</title>
        <authorList>
            <person name="Park S."/>
        </authorList>
    </citation>
    <scope>NUCLEOTIDE SEQUENCE</scope>
    <source>
        <strain evidence="2">Chi1</strain>
    </source>
</reference>
<dbReference type="InterPro" id="IPR016181">
    <property type="entry name" value="Acyl_CoA_acyltransferase"/>
</dbReference>
<proteinExistence type="predicted"/>
<evidence type="ECO:0000259" key="1">
    <source>
        <dbReference type="PROSITE" id="PS51186"/>
    </source>
</evidence>
<comment type="caution">
    <text evidence="2">The sequence shown here is derived from an EMBL/GenBank/DDBJ whole genome shotgun (WGS) entry which is preliminary data.</text>
</comment>
<dbReference type="InterPro" id="IPR000182">
    <property type="entry name" value="GNAT_dom"/>
</dbReference>
<keyword evidence="3" id="KW-1185">Reference proteome</keyword>
<feature type="domain" description="N-acetyltransferase" evidence="1">
    <location>
        <begin position="57"/>
        <end position="212"/>
    </location>
</feature>
<protein>
    <submittedName>
        <fullName evidence="2">GNAT family N-acetyltransferase</fullName>
        <ecNumber evidence="2">2.3.1.-</ecNumber>
    </submittedName>
</protein>
<evidence type="ECO:0000313" key="3">
    <source>
        <dbReference type="Proteomes" id="UP001168640"/>
    </source>
</evidence>
<evidence type="ECO:0000313" key="2">
    <source>
        <dbReference type="EMBL" id="MDO3722398.1"/>
    </source>
</evidence>
<dbReference type="Gene3D" id="3.40.630.30">
    <property type="match status" value="1"/>
</dbReference>
<dbReference type="Pfam" id="PF00583">
    <property type="entry name" value="Acetyltransf_1"/>
    <property type="match status" value="1"/>
</dbReference>
<organism evidence="2 3">
    <name type="scientific">Marinobacter suaedae</name>
    <dbReference type="NCBI Taxonomy" id="3057675"/>
    <lineage>
        <taxon>Bacteria</taxon>
        <taxon>Pseudomonadati</taxon>
        <taxon>Pseudomonadota</taxon>
        <taxon>Gammaproteobacteria</taxon>
        <taxon>Pseudomonadales</taxon>
        <taxon>Marinobacteraceae</taxon>
        <taxon>Marinobacter</taxon>
    </lineage>
</organism>
<name>A0ABT8W2C1_9GAMM</name>
<dbReference type="PROSITE" id="PS51186">
    <property type="entry name" value="GNAT"/>
    <property type="match status" value="1"/>
</dbReference>
<gene>
    <name evidence="2" type="ORF">QVZ43_11755</name>
</gene>
<dbReference type="RefSeq" id="WP_302910088.1">
    <property type="nucleotide sequence ID" value="NZ_JAUMIS010000002.1"/>
</dbReference>